<dbReference type="PROSITE" id="PS50081">
    <property type="entry name" value="ZF_DAG_PE_2"/>
    <property type="match status" value="1"/>
</dbReference>
<dbReference type="Proteomes" id="UP000230750">
    <property type="component" value="Unassembled WGS sequence"/>
</dbReference>
<dbReference type="SUPFAM" id="SSF57889">
    <property type="entry name" value="Cysteine-rich domain"/>
    <property type="match status" value="1"/>
</dbReference>
<dbReference type="STRING" id="307972.A0A2G8JWR9"/>
<keyword evidence="3" id="KW-0862">Zinc</keyword>
<dbReference type="InterPro" id="IPR046349">
    <property type="entry name" value="C1-like_sf"/>
</dbReference>
<keyword evidence="7" id="KW-0418">Kinase</keyword>
<proteinExistence type="predicted"/>
<sequence length="419" mass="46984">MLPLLRSIDRGIRNLLKNATYELYNRLFNFLSFSNENTPIYRLINSYSRKIVTSKKCDFCQKSLFLVALRCKGCRQNYHRKCASHAPATCFVAAPKIPNGDALQSTDQLVTRDRRVPVSGERVDEFLAGTGSGAIGRKINCGRSHSDTRKPGSISAAPTRSEGCLSTAANRLETPCNHGGMLSPGVDSVFYEDHRMLFCGVDQPEHSNHSSLSQGYGSLSESETCCWQAESDSPSIRTRSVSSVTMRAEDRRKVWSKTSSKVQTLDTVSPAKGTNRRDRATTDASFSRTGTWPTDPYCHGVQDDVCDEIEDRVQEWLKGADNEESSSAISARERLKEWTISYSDFKFGECVRKGRDRALYRGHWHGEVLIHTRTNAENLEHFLDEVAMLSMVRHENVALFMGACIDEPHLAIITRQLNI</sequence>
<evidence type="ECO:0000256" key="1">
    <source>
        <dbReference type="ARBA" id="ARBA00022723"/>
    </source>
</evidence>
<dbReference type="Gene3D" id="3.30.200.20">
    <property type="entry name" value="Phosphorylase Kinase, domain 1"/>
    <property type="match status" value="1"/>
</dbReference>
<keyword evidence="4" id="KW-0067">ATP-binding</keyword>
<gene>
    <name evidence="7" type="ORF">BSL78_22972</name>
</gene>
<evidence type="ECO:0000256" key="2">
    <source>
        <dbReference type="ARBA" id="ARBA00022741"/>
    </source>
</evidence>
<keyword evidence="8" id="KW-1185">Reference proteome</keyword>
<dbReference type="Pfam" id="PF00130">
    <property type="entry name" value="C1_1"/>
    <property type="match status" value="1"/>
</dbReference>
<evidence type="ECO:0000256" key="5">
    <source>
        <dbReference type="SAM" id="MobiDB-lite"/>
    </source>
</evidence>
<dbReference type="InterPro" id="IPR002219">
    <property type="entry name" value="PKC_DAG/PE"/>
</dbReference>
<evidence type="ECO:0000313" key="7">
    <source>
        <dbReference type="EMBL" id="PIK40183.1"/>
    </source>
</evidence>
<dbReference type="CDD" id="cd20812">
    <property type="entry name" value="C1_KSR"/>
    <property type="match status" value="1"/>
</dbReference>
<keyword evidence="7" id="KW-0808">Transferase</keyword>
<dbReference type="AlphaFoldDB" id="A0A2G8JWR9"/>
<dbReference type="PANTHER" id="PTHR44329:SF298">
    <property type="entry name" value="MIXED LINEAGE KINASE DOMAIN-LIKE PROTEIN"/>
    <property type="match status" value="1"/>
</dbReference>
<dbReference type="GO" id="GO:0005524">
    <property type="term" value="F:ATP binding"/>
    <property type="evidence" value="ECO:0007669"/>
    <property type="project" value="UniProtKB-KW"/>
</dbReference>
<dbReference type="PANTHER" id="PTHR44329">
    <property type="entry name" value="SERINE/THREONINE-PROTEIN KINASE TNNI3K-RELATED"/>
    <property type="match status" value="1"/>
</dbReference>
<keyword evidence="2" id="KW-0547">Nucleotide-binding</keyword>
<feature type="region of interest" description="Disordered" evidence="5">
    <location>
        <begin position="262"/>
        <end position="287"/>
    </location>
</feature>
<dbReference type="Gene3D" id="3.30.60.20">
    <property type="match status" value="1"/>
</dbReference>
<dbReference type="InterPro" id="IPR051681">
    <property type="entry name" value="Ser/Thr_Kinases-Pseudokinases"/>
</dbReference>
<dbReference type="SMART" id="SM00109">
    <property type="entry name" value="C1"/>
    <property type="match status" value="1"/>
</dbReference>
<dbReference type="EMBL" id="MRZV01001154">
    <property type="protein sequence ID" value="PIK40183.1"/>
    <property type="molecule type" value="Genomic_DNA"/>
</dbReference>
<reference evidence="7 8" key="1">
    <citation type="journal article" date="2017" name="PLoS Biol.">
        <title>The sea cucumber genome provides insights into morphological evolution and visceral regeneration.</title>
        <authorList>
            <person name="Zhang X."/>
            <person name="Sun L."/>
            <person name="Yuan J."/>
            <person name="Sun Y."/>
            <person name="Gao Y."/>
            <person name="Zhang L."/>
            <person name="Li S."/>
            <person name="Dai H."/>
            <person name="Hamel J.F."/>
            <person name="Liu C."/>
            <person name="Yu Y."/>
            <person name="Liu S."/>
            <person name="Lin W."/>
            <person name="Guo K."/>
            <person name="Jin S."/>
            <person name="Xu P."/>
            <person name="Storey K.B."/>
            <person name="Huan P."/>
            <person name="Zhang T."/>
            <person name="Zhou Y."/>
            <person name="Zhang J."/>
            <person name="Lin C."/>
            <person name="Li X."/>
            <person name="Xing L."/>
            <person name="Huo D."/>
            <person name="Sun M."/>
            <person name="Wang L."/>
            <person name="Mercier A."/>
            <person name="Li F."/>
            <person name="Yang H."/>
            <person name="Xiang J."/>
        </authorList>
    </citation>
    <scope>NUCLEOTIDE SEQUENCE [LARGE SCALE GENOMIC DNA]</scope>
    <source>
        <strain evidence="7">Shaxun</strain>
        <tissue evidence="7">Muscle</tissue>
    </source>
</reference>
<dbReference type="OrthoDB" id="774951at2759"/>
<organism evidence="7 8">
    <name type="scientific">Stichopus japonicus</name>
    <name type="common">Sea cucumber</name>
    <dbReference type="NCBI Taxonomy" id="307972"/>
    <lineage>
        <taxon>Eukaryota</taxon>
        <taxon>Metazoa</taxon>
        <taxon>Echinodermata</taxon>
        <taxon>Eleutherozoa</taxon>
        <taxon>Echinozoa</taxon>
        <taxon>Holothuroidea</taxon>
        <taxon>Aspidochirotacea</taxon>
        <taxon>Aspidochirotida</taxon>
        <taxon>Stichopodidae</taxon>
        <taxon>Apostichopus</taxon>
    </lineage>
</organism>
<evidence type="ECO:0000256" key="4">
    <source>
        <dbReference type="ARBA" id="ARBA00022840"/>
    </source>
</evidence>
<keyword evidence="1" id="KW-0479">Metal-binding</keyword>
<comment type="caution">
    <text evidence="7">The sequence shown here is derived from an EMBL/GenBank/DDBJ whole genome shotgun (WGS) entry which is preliminary data.</text>
</comment>
<evidence type="ECO:0000259" key="6">
    <source>
        <dbReference type="PROSITE" id="PS50081"/>
    </source>
</evidence>
<accession>A0A2G8JWR9</accession>
<name>A0A2G8JWR9_STIJA</name>
<dbReference type="GO" id="GO:0046872">
    <property type="term" value="F:metal ion binding"/>
    <property type="evidence" value="ECO:0007669"/>
    <property type="project" value="UniProtKB-KW"/>
</dbReference>
<protein>
    <submittedName>
        <fullName evidence="7">Putative serine/threonine-protein kinase B-raf</fullName>
    </submittedName>
</protein>
<feature type="region of interest" description="Disordered" evidence="5">
    <location>
        <begin position="138"/>
        <end position="160"/>
    </location>
</feature>
<evidence type="ECO:0000256" key="3">
    <source>
        <dbReference type="ARBA" id="ARBA00022833"/>
    </source>
</evidence>
<dbReference type="GO" id="GO:0004674">
    <property type="term" value="F:protein serine/threonine kinase activity"/>
    <property type="evidence" value="ECO:0007669"/>
    <property type="project" value="TreeGrafter"/>
</dbReference>
<dbReference type="InterPro" id="IPR011009">
    <property type="entry name" value="Kinase-like_dom_sf"/>
</dbReference>
<dbReference type="SUPFAM" id="SSF56112">
    <property type="entry name" value="Protein kinase-like (PK-like)"/>
    <property type="match status" value="1"/>
</dbReference>
<feature type="domain" description="Phorbol-ester/DAG-type" evidence="6">
    <location>
        <begin position="40"/>
        <end position="90"/>
    </location>
</feature>
<evidence type="ECO:0000313" key="8">
    <source>
        <dbReference type="Proteomes" id="UP000230750"/>
    </source>
</evidence>